<dbReference type="AlphaFoldDB" id="F8GYV3"/>
<accession>F8GYV3</accession>
<dbReference type="EMBL" id="CP002880">
    <property type="protein sequence ID" value="AEI83044.1"/>
    <property type="molecule type" value="Genomic_DNA"/>
</dbReference>
<organism evidence="1 2">
    <name type="scientific">Cupriavidus necator (strain ATCC 43291 / DSM 13513 / CCUG 52238 / LMG 8453 / N-1)</name>
    <name type="common">Ralstonia eutropha</name>
    <dbReference type="NCBI Taxonomy" id="1042878"/>
    <lineage>
        <taxon>Bacteria</taxon>
        <taxon>Pseudomonadati</taxon>
        <taxon>Pseudomonadota</taxon>
        <taxon>Betaproteobacteria</taxon>
        <taxon>Burkholderiales</taxon>
        <taxon>Burkholderiaceae</taxon>
        <taxon>Cupriavidus</taxon>
    </lineage>
</organism>
<evidence type="ECO:0000313" key="1">
    <source>
        <dbReference type="EMBL" id="AEI83044.1"/>
    </source>
</evidence>
<proteinExistence type="predicted"/>
<dbReference type="HOGENOM" id="CLU_3288289_0_0_4"/>
<gene>
    <name evidence="1" type="ordered locus">CNE_BB2p02370</name>
</gene>
<evidence type="ECO:0000313" key="2">
    <source>
        <dbReference type="Proteomes" id="UP000006798"/>
    </source>
</evidence>
<protein>
    <submittedName>
        <fullName evidence="1">Uncharacterized protein</fullName>
    </submittedName>
</protein>
<dbReference type="Proteomes" id="UP000006798">
    <property type="component" value="Plasmid pBB2"/>
</dbReference>
<keyword evidence="1" id="KW-0614">Plasmid</keyword>
<dbReference type="KEGG" id="cnc:CNE_BB2p02370"/>
<geneLocation type="plasmid" evidence="1 2">
    <name>pBB2</name>
</geneLocation>
<sequence length="40" mass="4629">MPVCVPLQHIVLPTPFSAEFSSAYPVQCAWERHIMRRPHP</sequence>
<name>F8GYV3_CUPNN</name>
<reference evidence="1 2" key="1">
    <citation type="journal article" date="2011" name="J. Bacteriol.">
        <title>Complete genome sequence of the type strain Cupriavidus necator N-1.</title>
        <authorList>
            <person name="Poehlein A."/>
            <person name="Kusian B."/>
            <person name="Friedrich B."/>
            <person name="Daniel R."/>
            <person name="Bowien B."/>
        </authorList>
    </citation>
    <scope>NUCLEOTIDE SEQUENCE [LARGE SCALE GENOMIC DNA]</scope>
    <source>
        <strain evidence="2">ATCC 43291 / DSM 13513 / CCUG 52238 / LMG 8453 / N-1</strain>
        <plasmid evidence="1 2">pBB2</plasmid>
    </source>
</reference>